<organism evidence="2 3">
    <name type="scientific">Halioglobus maricola</name>
    <dbReference type="NCBI Taxonomy" id="2601894"/>
    <lineage>
        <taxon>Bacteria</taxon>
        <taxon>Pseudomonadati</taxon>
        <taxon>Pseudomonadota</taxon>
        <taxon>Gammaproteobacteria</taxon>
        <taxon>Cellvibrionales</taxon>
        <taxon>Halieaceae</taxon>
        <taxon>Halioglobus</taxon>
    </lineage>
</organism>
<dbReference type="SMART" id="SM00460">
    <property type="entry name" value="TGc"/>
    <property type="match status" value="1"/>
</dbReference>
<feature type="domain" description="Transglutaminase-like" evidence="1">
    <location>
        <begin position="183"/>
        <end position="249"/>
    </location>
</feature>
<protein>
    <submittedName>
        <fullName evidence="2">Transglutaminase domain-containing protein</fullName>
    </submittedName>
</protein>
<dbReference type="OrthoDB" id="9804872at2"/>
<dbReference type="Proteomes" id="UP000326287">
    <property type="component" value="Chromosome"/>
</dbReference>
<accession>A0A5P9NJE4</accession>
<name>A0A5P9NJE4_9GAMM</name>
<dbReference type="PANTHER" id="PTHR38339:SF1">
    <property type="entry name" value="TRANSGLUTAMINASE-LIKE DOMAIN-CONTAINING PROTEIN"/>
    <property type="match status" value="1"/>
</dbReference>
<dbReference type="AlphaFoldDB" id="A0A5P9NJE4"/>
<dbReference type="PANTHER" id="PTHR38339">
    <property type="entry name" value="TRANSGLUTAMINASE DOMAIN PROTEIN"/>
    <property type="match status" value="1"/>
</dbReference>
<dbReference type="EMBL" id="CP036422">
    <property type="protein sequence ID" value="QFU75852.1"/>
    <property type="molecule type" value="Genomic_DNA"/>
</dbReference>
<sequence>MVRVVFFLLGLFGSASGLTAETRVFEFNYRMLANEFLSTEAVDIYIPLPLEDGSQRILEQTIRSSIPGESGVEARYGNGYFHIHRPANINNPIDADLSWTVERRVAGDVDEPLTAQEREQFLAPNQLVPVGHEVLEPILAEVHAMRVDESPAATARAIYDWVVDNVEYKKVGTGWGNGDTFWACSERYGNCTDFHALFISLARSEGIPARFEIGFPVPDSREEGEIGGYHCWVRFHLPDRGWVPIDASEAAKNPAQRELFYGTQPADRIHFSTGRDLVLTEASKRQPLNYFIYPYVELGGIPWRAKVETSFSFREVTGG</sequence>
<dbReference type="Gene3D" id="3.10.620.30">
    <property type="match status" value="1"/>
</dbReference>
<evidence type="ECO:0000313" key="3">
    <source>
        <dbReference type="Proteomes" id="UP000326287"/>
    </source>
</evidence>
<gene>
    <name evidence="2" type="ORF">EY643_09375</name>
</gene>
<evidence type="ECO:0000313" key="2">
    <source>
        <dbReference type="EMBL" id="QFU75852.1"/>
    </source>
</evidence>
<dbReference type="InterPro" id="IPR038765">
    <property type="entry name" value="Papain-like_cys_pep_sf"/>
</dbReference>
<keyword evidence="3" id="KW-1185">Reference proteome</keyword>
<dbReference type="KEGG" id="halc:EY643_09375"/>
<evidence type="ECO:0000259" key="1">
    <source>
        <dbReference type="SMART" id="SM00460"/>
    </source>
</evidence>
<dbReference type="SUPFAM" id="SSF54001">
    <property type="entry name" value="Cysteine proteinases"/>
    <property type="match status" value="1"/>
</dbReference>
<proteinExistence type="predicted"/>
<dbReference type="Pfam" id="PF01841">
    <property type="entry name" value="Transglut_core"/>
    <property type="match status" value="1"/>
</dbReference>
<reference evidence="2 3" key="1">
    <citation type="submission" date="2019-02" db="EMBL/GenBank/DDBJ databases">
        <authorList>
            <person name="Li S.-H."/>
        </authorList>
    </citation>
    <scope>NUCLEOTIDE SEQUENCE [LARGE SCALE GENOMIC DNA]</scope>
    <source>
        <strain evidence="2 3">IMCC14385</strain>
    </source>
</reference>
<dbReference type="InterPro" id="IPR002931">
    <property type="entry name" value="Transglutaminase-like"/>
</dbReference>